<comment type="caution">
    <text evidence="1">The sequence shown here is derived from an EMBL/GenBank/DDBJ whole genome shotgun (WGS) entry which is preliminary data.</text>
</comment>
<proteinExistence type="predicted"/>
<organism evidence="1 2">
    <name type="scientific">Vibrio variabilis</name>
    <dbReference type="NCBI Taxonomy" id="990271"/>
    <lineage>
        <taxon>Bacteria</taxon>
        <taxon>Pseudomonadati</taxon>
        <taxon>Pseudomonadota</taxon>
        <taxon>Gammaproteobacteria</taxon>
        <taxon>Vibrionales</taxon>
        <taxon>Vibrionaceae</taxon>
        <taxon>Vibrio</taxon>
    </lineage>
</organism>
<protein>
    <submittedName>
        <fullName evidence="1">Uncharacterized protein</fullName>
    </submittedName>
</protein>
<gene>
    <name evidence="1" type="ORF">JCM19239_7798</name>
</gene>
<keyword evidence="2" id="KW-1185">Reference proteome</keyword>
<reference evidence="2" key="2">
    <citation type="submission" date="2014-09" db="EMBL/GenBank/DDBJ databases">
        <authorList>
            <consortium name="NBRP consortium"/>
            <person name="Sawabe T."/>
            <person name="Meirelles P."/>
            <person name="Nakanishi M."/>
            <person name="Sayaka M."/>
            <person name="Hattori M."/>
            <person name="Ohkuma M."/>
        </authorList>
    </citation>
    <scope>NUCLEOTIDE SEQUENCE [LARGE SCALE GENOMIC DNA]</scope>
    <source>
        <strain evidence="2">JCM 19239</strain>
    </source>
</reference>
<name>A0ABQ0J500_9VIBR</name>
<accession>A0ABQ0J500</accession>
<sequence length="45" mass="5387">MENIALQIEQCELDEVQWILDELIEEMNRQVAHVNNYLAMQKVEL</sequence>
<dbReference type="Proteomes" id="UP000029223">
    <property type="component" value="Unassembled WGS sequence"/>
</dbReference>
<reference evidence="2" key="1">
    <citation type="submission" date="2014-09" db="EMBL/GenBank/DDBJ databases">
        <title>Vibrio variabilis JCM 19239. (C206) whole genome shotgun sequence.</title>
        <authorList>
            <person name="Sawabe T."/>
            <person name="Meirelles P."/>
            <person name="Nakanishi M."/>
            <person name="Sayaka M."/>
            <person name="Hattori M."/>
            <person name="Ohkuma M."/>
        </authorList>
    </citation>
    <scope>NUCLEOTIDE SEQUENCE [LARGE SCALE GENOMIC DNA]</scope>
    <source>
        <strain evidence="2">JCM 19239</strain>
    </source>
</reference>
<dbReference type="EMBL" id="BBMS01000001">
    <property type="protein sequence ID" value="GAL23844.1"/>
    <property type="molecule type" value="Genomic_DNA"/>
</dbReference>
<evidence type="ECO:0000313" key="1">
    <source>
        <dbReference type="EMBL" id="GAL23844.1"/>
    </source>
</evidence>
<evidence type="ECO:0000313" key="2">
    <source>
        <dbReference type="Proteomes" id="UP000029223"/>
    </source>
</evidence>